<dbReference type="AlphaFoldDB" id="A0A067NL21"/>
<dbReference type="VEuPathDB" id="FungiDB:PLEOSDRAFT_1065062"/>
<dbReference type="InterPro" id="IPR029021">
    <property type="entry name" value="Prot-tyrosine_phosphatase-like"/>
</dbReference>
<keyword evidence="3" id="KW-0378">Hydrolase</keyword>
<organism evidence="7 8">
    <name type="scientific">Pleurotus ostreatus (strain PC15)</name>
    <name type="common">Oyster mushroom</name>
    <dbReference type="NCBI Taxonomy" id="1137138"/>
    <lineage>
        <taxon>Eukaryota</taxon>
        <taxon>Fungi</taxon>
        <taxon>Dikarya</taxon>
        <taxon>Basidiomycota</taxon>
        <taxon>Agaricomycotina</taxon>
        <taxon>Agaricomycetes</taxon>
        <taxon>Agaricomycetidae</taxon>
        <taxon>Agaricales</taxon>
        <taxon>Pleurotineae</taxon>
        <taxon>Pleurotaceae</taxon>
        <taxon>Pleurotus</taxon>
    </lineage>
</organism>
<dbReference type="GO" id="GO:0033550">
    <property type="term" value="F:MAP kinase tyrosine phosphatase activity"/>
    <property type="evidence" value="ECO:0007669"/>
    <property type="project" value="TreeGrafter"/>
</dbReference>
<accession>A0A067NL21</accession>
<proteinExistence type="inferred from homology"/>
<evidence type="ECO:0000313" key="8">
    <source>
        <dbReference type="Proteomes" id="UP000027073"/>
    </source>
</evidence>
<dbReference type="PROSITE" id="PS00383">
    <property type="entry name" value="TYR_PHOSPHATASE_1"/>
    <property type="match status" value="1"/>
</dbReference>
<evidence type="ECO:0000259" key="5">
    <source>
        <dbReference type="PROSITE" id="PS50054"/>
    </source>
</evidence>
<feature type="domain" description="Tyrosine specific protein phosphatases" evidence="6">
    <location>
        <begin position="91"/>
        <end position="151"/>
    </location>
</feature>
<dbReference type="EMBL" id="KL198008">
    <property type="protein sequence ID" value="KDQ27725.1"/>
    <property type="molecule type" value="Genomic_DNA"/>
</dbReference>
<protein>
    <recommendedName>
        <fullName evidence="2">protein-tyrosine-phosphatase</fullName>
        <ecNumber evidence="2">3.1.3.48</ecNumber>
    </recommendedName>
</protein>
<evidence type="ECO:0000313" key="7">
    <source>
        <dbReference type="EMBL" id="KDQ27725.1"/>
    </source>
</evidence>
<dbReference type="PROSITE" id="PS50054">
    <property type="entry name" value="TYR_PHOSPHATASE_DUAL"/>
    <property type="match status" value="1"/>
</dbReference>
<dbReference type="SMART" id="SM00195">
    <property type="entry name" value="DSPc"/>
    <property type="match status" value="1"/>
</dbReference>
<dbReference type="EC" id="3.1.3.48" evidence="2"/>
<evidence type="ECO:0000256" key="2">
    <source>
        <dbReference type="ARBA" id="ARBA00013064"/>
    </source>
</evidence>
<dbReference type="Pfam" id="PF00782">
    <property type="entry name" value="DSPc"/>
    <property type="match status" value="1"/>
</dbReference>
<dbReference type="InParanoid" id="A0A067NL21"/>
<dbReference type="GO" id="GO:0043409">
    <property type="term" value="P:negative regulation of MAPK cascade"/>
    <property type="evidence" value="ECO:0007669"/>
    <property type="project" value="TreeGrafter"/>
</dbReference>
<dbReference type="Gene3D" id="3.90.190.10">
    <property type="entry name" value="Protein tyrosine phosphatase superfamily"/>
    <property type="match status" value="1"/>
</dbReference>
<comment type="similarity">
    <text evidence="1">Belongs to the protein-tyrosine phosphatase family. Non-receptor class dual specificity subfamily.</text>
</comment>
<dbReference type="PANTHER" id="PTHR10159">
    <property type="entry name" value="DUAL SPECIFICITY PROTEIN PHOSPHATASE"/>
    <property type="match status" value="1"/>
</dbReference>
<evidence type="ECO:0000256" key="3">
    <source>
        <dbReference type="ARBA" id="ARBA00022801"/>
    </source>
</evidence>
<dbReference type="OrthoDB" id="2017893at2759"/>
<feature type="domain" description="Tyrosine-protein phosphatase" evidence="5">
    <location>
        <begin position="28"/>
        <end position="173"/>
    </location>
</feature>
<dbReference type="CDD" id="cd14498">
    <property type="entry name" value="DSP"/>
    <property type="match status" value="1"/>
</dbReference>
<gene>
    <name evidence="7" type="ORF">PLEOSDRAFT_1065062</name>
</gene>
<dbReference type="PANTHER" id="PTHR10159:SF519">
    <property type="entry name" value="DUAL SPECIFICITY PROTEIN PHOSPHATASE MPK3"/>
    <property type="match status" value="1"/>
</dbReference>
<dbReference type="HOGENOM" id="CLU_027074_9_0_1"/>
<sequence>MLSFPVAKWQKLNPAVSRRKEIAQFNSCASLIVPRLYLADYRTASDGDELGRLGITHIISVIDFAPVFPDCIDRNNILHIPVADKSEVRILPFLSQTTQFIRDALEQDAANKVLVHCVQGISRSATVVCAYLMATKNMLAPKSILYVQERRKIVCPNLGFRLQLEEYEADLIKGGVMSSKGVASSWRSLSSSISSLMLRTGTKD</sequence>
<dbReference type="InterPro" id="IPR000340">
    <property type="entry name" value="Dual-sp_phosphatase_cat-dom"/>
</dbReference>
<reference evidence="8" key="1">
    <citation type="journal article" date="2014" name="Proc. Natl. Acad. Sci. U.S.A.">
        <title>Extensive sampling of basidiomycete genomes demonstrates inadequacy of the white-rot/brown-rot paradigm for wood decay fungi.</title>
        <authorList>
            <person name="Riley R."/>
            <person name="Salamov A.A."/>
            <person name="Brown D.W."/>
            <person name="Nagy L.G."/>
            <person name="Floudas D."/>
            <person name="Held B.W."/>
            <person name="Levasseur A."/>
            <person name="Lombard V."/>
            <person name="Morin E."/>
            <person name="Otillar R."/>
            <person name="Lindquist E.A."/>
            <person name="Sun H."/>
            <person name="LaButti K.M."/>
            <person name="Schmutz J."/>
            <person name="Jabbour D."/>
            <person name="Luo H."/>
            <person name="Baker S.E."/>
            <person name="Pisabarro A.G."/>
            <person name="Walton J.D."/>
            <person name="Blanchette R.A."/>
            <person name="Henrissat B."/>
            <person name="Martin F."/>
            <person name="Cullen D."/>
            <person name="Hibbett D.S."/>
            <person name="Grigoriev I.V."/>
        </authorList>
    </citation>
    <scope>NUCLEOTIDE SEQUENCE [LARGE SCALE GENOMIC DNA]</scope>
    <source>
        <strain evidence="8">PC15</strain>
    </source>
</reference>
<dbReference type="InterPro" id="IPR016130">
    <property type="entry name" value="Tyr_Pase_AS"/>
</dbReference>
<dbReference type="GO" id="GO:0005737">
    <property type="term" value="C:cytoplasm"/>
    <property type="evidence" value="ECO:0007669"/>
    <property type="project" value="TreeGrafter"/>
</dbReference>
<dbReference type="GO" id="GO:0017017">
    <property type="term" value="F:MAP kinase tyrosine/serine/threonine phosphatase activity"/>
    <property type="evidence" value="ECO:0007669"/>
    <property type="project" value="TreeGrafter"/>
</dbReference>
<evidence type="ECO:0000256" key="1">
    <source>
        <dbReference type="ARBA" id="ARBA00008601"/>
    </source>
</evidence>
<dbReference type="SUPFAM" id="SSF52799">
    <property type="entry name" value="(Phosphotyrosine protein) phosphatases II"/>
    <property type="match status" value="1"/>
</dbReference>
<dbReference type="GO" id="GO:0008330">
    <property type="term" value="F:protein tyrosine/threonine phosphatase activity"/>
    <property type="evidence" value="ECO:0007669"/>
    <property type="project" value="TreeGrafter"/>
</dbReference>
<evidence type="ECO:0000256" key="4">
    <source>
        <dbReference type="ARBA" id="ARBA00022912"/>
    </source>
</evidence>
<dbReference type="STRING" id="1137138.A0A067NL21"/>
<dbReference type="InterPro" id="IPR000387">
    <property type="entry name" value="Tyr_Pase_dom"/>
</dbReference>
<name>A0A067NL21_PLEO1</name>
<dbReference type="PROSITE" id="PS50056">
    <property type="entry name" value="TYR_PHOSPHATASE_2"/>
    <property type="match status" value="1"/>
</dbReference>
<keyword evidence="4" id="KW-0904">Protein phosphatase</keyword>
<evidence type="ECO:0000259" key="6">
    <source>
        <dbReference type="PROSITE" id="PS50056"/>
    </source>
</evidence>
<dbReference type="InterPro" id="IPR020422">
    <property type="entry name" value="TYR_PHOSPHATASE_DUAL_dom"/>
</dbReference>
<dbReference type="Proteomes" id="UP000027073">
    <property type="component" value="Unassembled WGS sequence"/>
</dbReference>